<organism evidence="1 2">
    <name type="scientific">Portunus trituberculatus</name>
    <name type="common">Swimming crab</name>
    <name type="synonym">Neptunus trituberculatus</name>
    <dbReference type="NCBI Taxonomy" id="210409"/>
    <lineage>
        <taxon>Eukaryota</taxon>
        <taxon>Metazoa</taxon>
        <taxon>Ecdysozoa</taxon>
        <taxon>Arthropoda</taxon>
        <taxon>Crustacea</taxon>
        <taxon>Multicrustacea</taxon>
        <taxon>Malacostraca</taxon>
        <taxon>Eumalacostraca</taxon>
        <taxon>Eucarida</taxon>
        <taxon>Decapoda</taxon>
        <taxon>Pleocyemata</taxon>
        <taxon>Brachyura</taxon>
        <taxon>Eubrachyura</taxon>
        <taxon>Portunoidea</taxon>
        <taxon>Portunidae</taxon>
        <taxon>Portuninae</taxon>
        <taxon>Portunus</taxon>
    </lineage>
</organism>
<dbReference type="Proteomes" id="UP000324222">
    <property type="component" value="Unassembled WGS sequence"/>
</dbReference>
<proteinExistence type="predicted"/>
<gene>
    <name evidence="1" type="ORF">E2C01_038119</name>
</gene>
<reference evidence="1 2" key="1">
    <citation type="submission" date="2019-05" db="EMBL/GenBank/DDBJ databases">
        <title>Another draft genome of Portunus trituberculatus and its Hox gene families provides insights of decapod evolution.</title>
        <authorList>
            <person name="Jeong J.-H."/>
            <person name="Song I."/>
            <person name="Kim S."/>
            <person name="Choi T."/>
            <person name="Kim D."/>
            <person name="Ryu S."/>
            <person name="Kim W."/>
        </authorList>
    </citation>
    <scope>NUCLEOTIDE SEQUENCE [LARGE SCALE GENOMIC DNA]</scope>
    <source>
        <tissue evidence="1">Muscle</tissue>
    </source>
</reference>
<accession>A0A5B7FGF2</accession>
<dbReference type="AlphaFoldDB" id="A0A5B7FGF2"/>
<sequence>MPKAHEVLLILGVPAEGTLYAATSRLTIYIRNNTTAGARVGVEERRGRLTCSIIRLVESAKRCLHVGHACLSEKRHELQTKCPFRHWCSGGTMKLWHPEQQKSFSRSSYSTRLRASSGEVGVVVPLGTTRGWPLEPEPPLILGFEVSLREKEEPILFRREDLTSASEVICTPGMSSQHSSGCGGGVRLGVLNSRRKLREMTEPRVKFGGANLVSKVGAEVLWVGEDDSCGTLPLRLLPSERLPLAAVVGASNSCPLKETLRDMFTGNGIGIRESLSDACRRWLLPSTELASSLRGSICGCGRMGLLSQLLEPLSDD</sequence>
<evidence type="ECO:0000313" key="1">
    <source>
        <dbReference type="EMBL" id="MPC44446.1"/>
    </source>
</evidence>
<evidence type="ECO:0000313" key="2">
    <source>
        <dbReference type="Proteomes" id="UP000324222"/>
    </source>
</evidence>
<protein>
    <submittedName>
        <fullName evidence="1">Uncharacterized protein</fullName>
    </submittedName>
</protein>
<comment type="caution">
    <text evidence="1">The sequence shown here is derived from an EMBL/GenBank/DDBJ whole genome shotgun (WGS) entry which is preliminary data.</text>
</comment>
<keyword evidence="2" id="KW-1185">Reference proteome</keyword>
<name>A0A5B7FGF2_PORTR</name>
<dbReference type="EMBL" id="VSRR010006288">
    <property type="protein sequence ID" value="MPC44446.1"/>
    <property type="molecule type" value="Genomic_DNA"/>
</dbReference>